<feature type="transmembrane region" description="Helical" evidence="2">
    <location>
        <begin position="21"/>
        <end position="42"/>
    </location>
</feature>
<evidence type="ECO:0000313" key="3">
    <source>
        <dbReference type="EMBL" id="GAA6166870.1"/>
    </source>
</evidence>
<dbReference type="RefSeq" id="WP_353301689.1">
    <property type="nucleotide sequence ID" value="NZ_BAABWN010000002.1"/>
</dbReference>
<dbReference type="InterPro" id="IPR052534">
    <property type="entry name" value="Extracell_DNA_Util/SecSys_Comp"/>
</dbReference>
<dbReference type="PANTHER" id="PTHR40278">
    <property type="entry name" value="DNA UTILIZATION PROTEIN HOFN"/>
    <property type="match status" value="1"/>
</dbReference>
<evidence type="ECO:0000256" key="2">
    <source>
        <dbReference type="SAM" id="Phobius"/>
    </source>
</evidence>
<organism evidence="3 4">
    <name type="scientific">Sessilibacter corallicola</name>
    <dbReference type="NCBI Taxonomy" id="2904075"/>
    <lineage>
        <taxon>Bacteria</taxon>
        <taxon>Pseudomonadati</taxon>
        <taxon>Pseudomonadota</taxon>
        <taxon>Gammaproteobacteria</taxon>
        <taxon>Cellvibrionales</taxon>
        <taxon>Cellvibrionaceae</taxon>
        <taxon>Sessilibacter</taxon>
    </lineage>
</organism>
<keyword evidence="4" id="KW-1185">Reference proteome</keyword>
<sequence>MANINLLPWRDELRAEKQKQFYTVLVVVCIAAGAAVFVWFSAVNTDIESQRIRNNMLQREITQLEQKVDEIKDLRRRREELIGRMDVIQSLQGNRPQIVRVFDDLVRMVPDGVYFTQLSREGQQISVSGIAESNNRVSSLMRQLDESQWFESPNLQSVSRAREGGDDELIPNTFKMTVQISSPDDGKKDGV</sequence>
<keyword evidence="1" id="KW-0175">Coiled coil</keyword>
<evidence type="ECO:0000313" key="4">
    <source>
        <dbReference type="Proteomes" id="UP001465153"/>
    </source>
</evidence>
<reference evidence="3 4" key="1">
    <citation type="submission" date="2024-04" db="EMBL/GenBank/DDBJ databases">
        <title>Draft genome sequence of Sessilibacter corallicola NBRC 116591.</title>
        <authorList>
            <person name="Miyakawa T."/>
            <person name="Kusuya Y."/>
            <person name="Miura T."/>
        </authorList>
    </citation>
    <scope>NUCLEOTIDE SEQUENCE [LARGE SCALE GENOMIC DNA]</scope>
    <source>
        <strain evidence="3 4">KU-00831-HH</strain>
    </source>
</reference>
<dbReference type="Proteomes" id="UP001465153">
    <property type="component" value="Unassembled WGS sequence"/>
</dbReference>
<comment type="caution">
    <text evidence="3">The sequence shown here is derived from an EMBL/GenBank/DDBJ whole genome shotgun (WGS) entry which is preliminary data.</text>
</comment>
<keyword evidence="2" id="KW-0472">Membrane</keyword>
<keyword evidence="2" id="KW-1133">Transmembrane helix</keyword>
<protein>
    <submittedName>
        <fullName evidence="3">Type 4a pilus biogenesis protein PilN</fullName>
    </submittedName>
</protein>
<accession>A0ABQ0A5D9</accession>
<dbReference type="EMBL" id="BAABWN010000002">
    <property type="protein sequence ID" value="GAA6166870.1"/>
    <property type="molecule type" value="Genomic_DNA"/>
</dbReference>
<evidence type="ECO:0000256" key="1">
    <source>
        <dbReference type="SAM" id="Coils"/>
    </source>
</evidence>
<dbReference type="Pfam" id="PF05137">
    <property type="entry name" value="PilN"/>
    <property type="match status" value="1"/>
</dbReference>
<dbReference type="InterPro" id="IPR007813">
    <property type="entry name" value="PilN"/>
</dbReference>
<feature type="coiled-coil region" evidence="1">
    <location>
        <begin position="47"/>
        <end position="91"/>
    </location>
</feature>
<gene>
    <name evidence="3" type="primary">pilN</name>
    <name evidence="3" type="ORF">NBRC116591_06800</name>
</gene>
<proteinExistence type="predicted"/>
<dbReference type="PANTHER" id="PTHR40278:SF2">
    <property type="entry name" value="TYPE IV PILUS INNER MEMBRANE COMPONENT PILN"/>
    <property type="match status" value="1"/>
</dbReference>
<name>A0ABQ0A5D9_9GAMM</name>
<keyword evidence="2" id="KW-0812">Transmembrane</keyword>